<protein>
    <submittedName>
        <fullName evidence="2">Uncharacterized protein</fullName>
    </submittedName>
</protein>
<evidence type="ECO:0000313" key="2">
    <source>
        <dbReference type="EMBL" id="MFH4979061.1"/>
    </source>
</evidence>
<keyword evidence="1" id="KW-1133">Transmembrane helix</keyword>
<dbReference type="EMBL" id="JBGFUD010003802">
    <property type="protein sequence ID" value="MFH4979061.1"/>
    <property type="molecule type" value="Genomic_DNA"/>
</dbReference>
<gene>
    <name evidence="2" type="ORF">AB6A40_005770</name>
</gene>
<accession>A0ABD6ENQ0</accession>
<keyword evidence="1" id="KW-0472">Membrane</keyword>
<sequence length="52" mass="5686">MTERTTDYGALLIKGSAAVVITISLALILLVVGNMIYQSFSGQVTLSERKRR</sequence>
<keyword evidence="3" id="KW-1185">Reference proteome</keyword>
<name>A0ABD6ENQ0_9BILA</name>
<comment type="caution">
    <text evidence="2">The sequence shown here is derived from an EMBL/GenBank/DDBJ whole genome shotgun (WGS) entry which is preliminary data.</text>
</comment>
<feature type="transmembrane region" description="Helical" evidence="1">
    <location>
        <begin position="12"/>
        <end position="37"/>
    </location>
</feature>
<keyword evidence="1" id="KW-0812">Transmembrane</keyword>
<evidence type="ECO:0000256" key="1">
    <source>
        <dbReference type="SAM" id="Phobius"/>
    </source>
</evidence>
<dbReference type="Proteomes" id="UP001608902">
    <property type="component" value="Unassembled WGS sequence"/>
</dbReference>
<proteinExistence type="predicted"/>
<dbReference type="AlphaFoldDB" id="A0ABD6ENQ0"/>
<reference evidence="2 3" key="1">
    <citation type="submission" date="2024-08" db="EMBL/GenBank/DDBJ databases">
        <title>Gnathostoma spinigerum genome.</title>
        <authorList>
            <person name="Gonzalez-Bertolin B."/>
            <person name="Monzon S."/>
            <person name="Zaballos A."/>
            <person name="Jimenez P."/>
            <person name="Dekumyoy P."/>
            <person name="Varona S."/>
            <person name="Cuesta I."/>
            <person name="Sumanam S."/>
            <person name="Adisakwattana P."/>
            <person name="Gasser R.B."/>
            <person name="Hernandez-Gonzalez A."/>
            <person name="Young N.D."/>
            <person name="Perteguer M.J."/>
        </authorList>
    </citation>
    <scope>NUCLEOTIDE SEQUENCE [LARGE SCALE GENOMIC DNA]</scope>
    <source>
        <strain evidence="2">AL3</strain>
        <tissue evidence="2">Liver</tissue>
    </source>
</reference>
<organism evidence="2 3">
    <name type="scientific">Gnathostoma spinigerum</name>
    <dbReference type="NCBI Taxonomy" id="75299"/>
    <lineage>
        <taxon>Eukaryota</taxon>
        <taxon>Metazoa</taxon>
        <taxon>Ecdysozoa</taxon>
        <taxon>Nematoda</taxon>
        <taxon>Chromadorea</taxon>
        <taxon>Rhabditida</taxon>
        <taxon>Spirurina</taxon>
        <taxon>Gnathostomatomorpha</taxon>
        <taxon>Gnathostomatoidea</taxon>
        <taxon>Gnathostomatidae</taxon>
        <taxon>Gnathostoma</taxon>
    </lineage>
</organism>
<evidence type="ECO:0000313" key="3">
    <source>
        <dbReference type="Proteomes" id="UP001608902"/>
    </source>
</evidence>